<comment type="similarity">
    <text evidence="1">Belongs to the metallo-dependent hydrolases superfamily. NagA family.</text>
</comment>
<dbReference type="GO" id="GO:0008448">
    <property type="term" value="F:N-acetylglucosamine-6-phosphate deacetylase activity"/>
    <property type="evidence" value="ECO:0007669"/>
    <property type="project" value="TreeGrafter"/>
</dbReference>
<reference evidence="4" key="1">
    <citation type="submission" date="2023-02" db="EMBL/GenBank/DDBJ databases">
        <title>The sequence of Aeromonas allosaccharophila K520.</title>
        <authorList>
            <person name="Luo X."/>
        </authorList>
    </citation>
    <scope>NUCLEOTIDE SEQUENCE</scope>
    <source>
        <strain evidence="4">K520</strain>
        <plasmid evidence="4">pK520-MPH</plasmid>
    </source>
</reference>
<geneLocation type="plasmid" evidence="4 5">
    <name>pK520-MPH</name>
</geneLocation>
<dbReference type="EMBL" id="CP118990">
    <property type="protein sequence ID" value="WED79350.1"/>
    <property type="molecule type" value="Genomic_DNA"/>
</dbReference>
<dbReference type="Gene3D" id="3.20.20.140">
    <property type="entry name" value="Metal-dependent hydrolases"/>
    <property type="match status" value="1"/>
</dbReference>
<dbReference type="PANTHER" id="PTHR11113">
    <property type="entry name" value="N-ACETYLGLUCOSAMINE-6-PHOSPHATE DEACETYLASE"/>
    <property type="match status" value="1"/>
</dbReference>
<dbReference type="GO" id="GO:0006046">
    <property type="term" value="P:N-acetylglucosamine catabolic process"/>
    <property type="evidence" value="ECO:0007669"/>
    <property type="project" value="TreeGrafter"/>
</dbReference>
<dbReference type="AlphaFoldDB" id="A0AAX3P253"/>
<evidence type="ECO:0000256" key="2">
    <source>
        <dbReference type="ARBA" id="ARBA00022801"/>
    </source>
</evidence>
<evidence type="ECO:0000259" key="3">
    <source>
        <dbReference type="Pfam" id="PF01979"/>
    </source>
</evidence>
<evidence type="ECO:0000256" key="1">
    <source>
        <dbReference type="ARBA" id="ARBA00010716"/>
    </source>
</evidence>
<feature type="domain" description="Amidohydrolase-related" evidence="3">
    <location>
        <begin position="5"/>
        <end position="100"/>
    </location>
</feature>
<keyword evidence="2" id="KW-0378">Hydrolase</keyword>
<keyword evidence="4" id="KW-0614">Plasmid</keyword>
<dbReference type="SUPFAM" id="SSF51338">
    <property type="entry name" value="Composite domain of metallo-dependent hydrolases"/>
    <property type="match status" value="1"/>
</dbReference>
<organism evidence="4 5">
    <name type="scientific">Aeromonas allosaccharophila</name>
    <dbReference type="NCBI Taxonomy" id="656"/>
    <lineage>
        <taxon>Bacteria</taxon>
        <taxon>Pseudomonadati</taxon>
        <taxon>Pseudomonadota</taxon>
        <taxon>Gammaproteobacteria</taxon>
        <taxon>Aeromonadales</taxon>
        <taxon>Aeromonadaceae</taxon>
        <taxon>Aeromonas</taxon>
    </lineage>
</organism>
<dbReference type="InterPro" id="IPR006680">
    <property type="entry name" value="Amidohydro-rel"/>
</dbReference>
<proteinExistence type="inferred from homology"/>
<dbReference type="InterPro" id="IPR032466">
    <property type="entry name" value="Metal_Hydrolase"/>
</dbReference>
<protein>
    <submittedName>
        <fullName evidence="4">Amidohydrolase family protein</fullName>
    </submittedName>
</protein>
<dbReference type="SUPFAM" id="SSF51556">
    <property type="entry name" value="Metallo-dependent hydrolases"/>
    <property type="match status" value="1"/>
</dbReference>
<evidence type="ECO:0000313" key="5">
    <source>
        <dbReference type="Proteomes" id="UP001213721"/>
    </source>
</evidence>
<accession>A0AAX3P253</accession>
<dbReference type="Proteomes" id="UP001213721">
    <property type="component" value="Plasmid pK520-MPH"/>
</dbReference>
<dbReference type="InterPro" id="IPR011059">
    <property type="entry name" value="Metal-dep_hydrolase_composite"/>
</dbReference>
<evidence type="ECO:0000313" key="4">
    <source>
        <dbReference type="EMBL" id="WED79350.1"/>
    </source>
</evidence>
<dbReference type="PANTHER" id="PTHR11113:SF14">
    <property type="entry name" value="N-ACETYLGLUCOSAMINE-6-PHOSPHATE DEACETYLASE"/>
    <property type="match status" value="1"/>
</dbReference>
<gene>
    <name evidence="4" type="ORF">PYU98_24670</name>
</gene>
<sequence>MLADRISFSSDANAILPRFDSEGRLIELRCGQIASLWQECVRACALGVSLEVALGAVTGNPARALGLAGKGAIAVGQDADLLLIDPNTLAIQRVMSGGQWRA</sequence>
<dbReference type="Pfam" id="PF01979">
    <property type="entry name" value="Amidohydro_1"/>
    <property type="match status" value="1"/>
</dbReference>
<name>A0AAX3P253_9GAMM</name>
<dbReference type="Gene3D" id="2.30.40.10">
    <property type="entry name" value="Urease, subunit C, domain 1"/>
    <property type="match status" value="1"/>
</dbReference>